<keyword evidence="2" id="KW-1185">Reference proteome</keyword>
<sequence>MPGQRPRKVDCTGGSAAGGVAVVMAVSSGHEGGEEWASGAPGAGHALTWPVSAGDDGDEDEALMSHHQRRCDLAEDGGSVPGRDVAG</sequence>
<reference evidence="1" key="1">
    <citation type="submission" date="2023-07" db="EMBL/GenBank/DDBJ databases">
        <title>A chromosome-level genome assembly of Lolium multiflorum.</title>
        <authorList>
            <person name="Chen Y."/>
            <person name="Copetti D."/>
            <person name="Kolliker R."/>
            <person name="Studer B."/>
        </authorList>
    </citation>
    <scope>NUCLEOTIDE SEQUENCE</scope>
    <source>
        <strain evidence="1">02402/16</strain>
        <tissue evidence="1">Leaf</tissue>
    </source>
</reference>
<evidence type="ECO:0000313" key="2">
    <source>
        <dbReference type="Proteomes" id="UP001231189"/>
    </source>
</evidence>
<dbReference type="Proteomes" id="UP001231189">
    <property type="component" value="Unassembled WGS sequence"/>
</dbReference>
<comment type="caution">
    <text evidence="1">The sequence shown here is derived from an EMBL/GenBank/DDBJ whole genome shotgun (WGS) entry which is preliminary data.</text>
</comment>
<dbReference type="AlphaFoldDB" id="A0AAD8R239"/>
<proteinExistence type="predicted"/>
<name>A0AAD8R239_LOLMU</name>
<protein>
    <submittedName>
        <fullName evidence="1">Uncharacterized protein</fullName>
    </submittedName>
</protein>
<dbReference type="EMBL" id="JAUUTY010000007">
    <property type="protein sequence ID" value="KAK1613343.1"/>
    <property type="molecule type" value="Genomic_DNA"/>
</dbReference>
<organism evidence="1 2">
    <name type="scientific">Lolium multiflorum</name>
    <name type="common">Italian ryegrass</name>
    <name type="synonym">Lolium perenne subsp. multiflorum</name>
    <dbReference type="NCBI Taxonomy" id="4521"/>
    <lineage>
        <taxon>Eukaryota</taxon>
        <taxon>Viridiplantae</taxon>
        <taxon>Streptophyta</taxon>
        <taxon>Embryophyta</taxon>
        <taxon>Tracheophyta</taxon>
        <taxon>Spermatophyta</taxon>
        <taxon>Magnoliopsida</taxon>
        <taxon>Liliopsida</taxon>
        <taxon>Poales</taxon>
        <taxon>Poaceae</taxon>
        <taxon>BOP clade</taxon>
        <taxon>Pooideae</taxon>
        <taxon>Poodae</taxon>
        <taxon>Poeae</taxon>
        <taxon>Poeae Chloroplast Group 2 (Poeae type)</taxon>
        <taxon>Loliodinae</taxon>
        <taxon>Loliinae</taxon>
        <taxon>Lolium</taxon>
    </lineage>
</organism>
<evidence type="ECO:0000313" key="1">
    <source>
        <dbReference type="EMBL" id="KAK1613343.1"/>
    </source>
</evidence>
<accession>A0AAD8R239</accession>
<gene>
    <name evidence="1" type="ORF">QYE76_037016</name>
</gene>